<evidence type="ECO:0000256" key="6">
    <source>
        <dbReference type="ARBA" id="ARBA00022989"/>
    </source>
</evidence>
<dbReference type="GO" id="GO:0055085">
    <property type="term" value="P:transmembrane transport"/>
    <property type="evidence" value="ECO:0007669"/>
    <property type="project" value="InterPro"/>
</dbReference>
<feature type="transmembrane region" description="Helical" evidence="8">
    <location>
        <begin position="6"/>
        <end position="22"/>
    </location>
</feature>
<evidence type="ECO:0000256" key="8">
    <source>
        <dbReference type="SAM" id="Phobius"/>
    </source>
</evidence>
<accession>A0A7S7M7D1</accession>
<gene>
    <name evidence="9" type="ORF">INP52_06820</name>
</gene>
<feature type="transmembrane region" description="Helical" evidence="8">
    <location>
        <begin position="194"/>
        <end position="218"/>
    </location>
</feature>
<feature type="transmembrane region" description="Helical" evidence="8">
    <location>
        <begin position="230"/>
        <end position="250"/>
    </location>
</feature>
<dbReference type="GO" id="GO:0005886">
    <property type="term" value="C:plasma membrane"/>
    <property type="evidence" value="ECO:0007669"/>
    <property type="project" value="UniProtKB-SubCell"/>
</dbReference>
<name>A0A7S7M7D1_9ACTN</name>
<keyword evidence="10" id="KW-1185">Reference proteome</keyword>
<evidence type="ECO:0000313" key="10">
    <source>
        <dbReference type="Proteomes" id="UP000593735"/>
    </source>
</evidence>
<protein>
    <recommendedName>
        <fullName evidence="11">AEC family transporter</fullName>
    </recommendedName>
</protein>
<dbReference type="Proteomes" id="UP000593735">
    <property type="component" value="Chromosome"/>
</dbReference>
<organism evidence="9 10">
    <name type="scientific">Thermophilibacter immobilis</name>
    <dbReference type="NCBI Taxonomy" id="2779519"/>
    <lineage>
        <taxon>Bacteria</taxon>
        <taxon>Bacillati</taxon>
        <taxon>Actinomycetota</taxon>
        <taxon>Coriobacteriia</taxon>
        <taxon>Coriobacteriales</taxon>
        <taxon>Atopobiaceae</taxon>
        <taxon>Thermophilibacter</taxon>
    </lineage>
</organism>
<evidence type="ECO:0000256" key="1">
    <source>
        <dbReference type="ARBA" id="ARBA00004651"/>
    </source>
</evidence>
<dbReference type="RefSeq" id="WP_194370252.1">
    <property type="nucleotide sequence ID" value="NZ_CP063767.1"/>
</dbReference>
<comment type="subcellular location">
    <subcellularLocation>
        <location evidence="1">Cell membrane</location>
        <topology evidence="1">Multi-pass membrane protein</topology>
    </subcellularLocation>
</comment>
<sequence length="308" mass="32812">MLDVIVKVLSFVVIIFVGVGAARSSAFGDSAGRLVSRIVFNLTLPAAIVRAFQTTELEPALLGLIVLGFLANALPFFFSLIVYRKKPREERVIQQANVSGLNIGCFALSFVQAFFPVSGVVATCLFDAGNSLMSTGGTWALMRAVVLDADDTSTHERMGVFARTLFSSVPFDCYLVLIALGLGEVRLPPQFITLIDPIASANSFLSLFMIGLMIRFSLDGRKAVELVRLLGWRFAFATVLSLATVFVLPLDAGVRQVVAVLAWAPAASTGPLYTLWAGGDEGLAGMANALTVLVGIVVMTSLVLVMGV</sequence>
<evidence type="ECO:0000256" key="2">
    <source>
        <dbReference type="ARBA" id="ARBA00010145"/>
    </source>
</evidence>
<feature type="transmembrane region" description="Helical" evidence="8">
    <location>
        <begin position="59"/>
        <end position="83"/>
    </location>
</feature>
<comment type="similarity">
    <text evidence="2">Belongs to the auxin efflux carrier (TC 2.A.69) family.</text>
</comment>
<feature type="transmembrane region" description="Helical" evidence="8">
    <location>
        <begin position="160"/>
        <end position="182"/>
    </location>
</feature>
<dbReference type="InterPro" id="IPR038770">
    <property type="entry name" value="Na+/solute_symporter_sf"/>
</dbReference>
<dbReference type="EMBL" id="CP063767">
    <property type="protein sequence ID" value="QOY60126.1"/>
    <property type="molecule type" value="Genomic_DNA"/>
</dbReference>
<evidence type="ECO:0000313" key="9">
    <source>
        <dbReference type="EMBL" id="QOY60126.1"/>
    </source>
</evidence>
<evidence type="ECO:0008006" key="11">
    <source>
        <dbReference type="Google" id="ProtNLM"/>
    </source>
</evidence>
<evidence type="ECO:0000256" key="5">
    <source>
        <dbReference type="ARBA" id="ARBA00022692"/>
    </source>
</evidence>
<dbReference type="PANTHER" id="PTHR36838">
    <property type="entry name" value="AUXIN EFFLUX CARRIER FAMILY PROTEIN"/>
    <property type="match status" value="1"/>
</dbReference>
<feature type="transmembrane region" description="Helical" evidence="8">
    <location>
        <begin position="34"/>
        <end position="53"/>
    </location>
</feature>
<keyword evidence="7 8" id="KW-0472">Membrane</keyword>
<dbReference type="AlphaFoldDB" id="A0A7S7M7D1"/>
<keyword evidence="4" id="KW-1003">Cell membrane</keyword>
<dbReference type="Gene3D" id="1.20.1530.20">
    <property type="match status" value="1"/>
</dbReference>
<keyword evidence="6 8" id="KW-1133">Transmembrane helix</keyword>
<feature type="transmembrane region" description="Helical" evidence="8">
    <location>
        <begin position="103"/>
        <end position="128"/>
    </location>
</feature>
<proteinExistence type="inferred from homology"/>
<evidence type="ECO:0000256" key="4">
    <source>
        <dbReference type="ARBA" id="ARBA00022475"/>
    </source>
</evidence>
<dbReference type="InterPro" id="IPR004776">
    <property type="entry name" value="Mem_transp_PIN-like"/>
</dbReference>
<evidence type="ECO:0000256" key="7">
    <source>
        <dbReference type="ARBA" id="ARBA00023136"/>
    </source>
</evidence>
<keyword evidence="5 8" id="KW-0812">Transmembrane</keyword>
<dbReference type="PANTHER" id="PTHR36838:SF3">
    <property type="entry name" value="TRANSPORTER AUXIN EFFLUX CARRIER EC FAMILY"/>
    <property type="match status" value="1"/>
</dbReference>
<reference evidence="9 10" key="1">
    <citation type="submission" date="2020-10" db="EMBL/GenBank/DDBJ databases">
        <title>Olsenella immobilis sp.nov., isolated from the mud in a fermentation cellar used for the production of Chinese strong-flavoured liquor.</title>
        <authorList>
            <person name="Lu L."/>
        </authorList>
    </citation>
    <scope>NUCLEOTIDE SEQUENCE [LARGE SCALE GENOMIC DNA]</scope>
    <source>
        <strain evidence="9 10">LZLJ-2</strain>
    </source>
</reference>
<dbReference type="Pfam" id="PF03547">
    <property type="entry name" value="Mem_trans"/>
    <property type="match status" value="1"/>
</dbReference>
<evidence type="ECO:0000256" key="3">
    <source>
        <dbReference type="ARBA" id="ARBA00022448"/>
    </source>
</evidence>
<feature type="transmembrane region" description="Helical" evidence="8">
    <location>
        <begin position="282"/>
        <end position="305"/>
    </location>
</feature>
<keyword evidence="3" id="KW-0813">Transport</keyword>
<dbReference type="KEGG" id="tio:INP52_06820"/>